<reference evidence="3 4" key="1">
    <citation type="submission" date="2020-08" db="EMBL/GenBank/DDBJ databases">
        <title>Genomic Encyclopedia of Type Strains, Phase III (KMG-III): the genomes of soil and plant-associated and newly described type strains.</title>
        <authorList>
            <person name="Whitman W."/>
        </authorList>
    </citation>
    <scope>NUCLEOTIDE SEQUENCE [LARGE SCALE GENOMIC DNA]</scope>
    <source>
        <strain evidence="3 4">CECT 8088</strain>
    </source>
</reference>
<protein>
    <submittedName>
        <fullName evidence="3">Putative spermidine/putrescine transport system ATP-binding protein</fullName>
    </submittedName>
</protein>
<dbReference type="GO" id="GO:0005524">
    <property type="term" value="F:ATP binding"/>
    <property type="evidence" value="ECO:0007669"/>
    <property type="project" value="UniProtKB-KW"/>
</dbReference>
<dbReference type="GO" id="GO:0016887">
    <property type="term" value="F:ATP hydrolysis activity"/>
    <property type="evidence" value="ECO:0007669"/>
    <property type="project" value="InterPro"/>
</dbReference>
<evidence type="ECO:0000313" key="4">
    <source>
        <dbReference type="Proteomes" id="UP000557688"/>
    </source>
</evidence>
<dbReference type="SUPFAM" id="SSF50331">
    <property type="entry name" value="MOP-like"/>
    <property type="match status" value="1"/>
</dbReference>
<dbReference type="InterPro" id="IPR008995">
    <property type="entry name" value="Mo/tungstate-bd_C_term_dom"/>
</dbReference>
<evidence type="ECO:0000259" key="2">
    <source>
        <dbReference type="PROSITE" id="PS50893"/>
    </source>
</evidence>
<evidence type="ECO:0000313" key="3">
    <source>
        <dbReference type="EMBL" id="MBB3174757.1"/>
    </source>
</evidence>
<evidence type="ECO:0000256" key="1">
    <source>
        <dbReference type="ARBA" id="ARBA00022448"/>
    </source>
</evidence>
<sequence>MLTLSGLATCGCGPVSLELGRGEAVALLCRPLSSGSELFAALSGRQAAIAGLGCIDGRPIAGPGLGTIRRDSTPRPDPRLVGLASARDPLLAHLDLAANVALGLRIIGHDRDRALARASEMLAWLGLDAVAHLRPTQVSAAERVRAHIARALACRPRLLLLDDPGGGLAPPERSTLLARLRRLILAHGLTAMLATDDPDEALAFGARAGLLEAGGLRQEGRARTLLEEPWHAAVAEAFGHANLLPGQVLDLDDMLDVRLACGARIGAMAPRRPGAGALAEGSPCEVAIRPDRLAVAFVDRLPEQTERGDLAATLLDAQPLGERVRLRFRLADGTELVALRPAQAIRGALERDRPALLACRSSDAIAFPQD</sequence>
<dbReference type="SUPFAM" id="SSF52540">
    <property type="entry name" value="P-loop containing nucleoside triphosphate hydrolases"/>
    <property type="match status" value="1"/>
</dbReference>
<accession>A0A839UY44</accession>
<dbReference type="AlphaFoldDB" id="A0A839UY44"/>
<dbReference type="GO" id="GO:0022857">
    <property type="term" value="F:transmembrane transporter activity"/>
    <property type="evidence" value="ECO:0007669"/>
    <property type="project" value="InterPro"/>
</dbReference>
<dbReference type="GO" id="GO:0043190">
    <property type="term" value="C:ATP-binding cassette (ABC) transporter complex"/>
    <property type="evidence" value="ECO:0007669"/>
    <property type="project" value="InterPro"/>
</dbReference>
<dbReference type="Pfam" id="PF00005">
    <property type="entry name" value="ABC_tran"/>
    <property type="match status" value="1"/>
</dbReference>
<comment type="caution">
    <text evidence="3">The sequence shown here is derived from an EMBL/GenBank/DDBJ whole genome shotgun (WGS) entry which is preliminary data.</text>
</comment>
<keyword evidence="1" id="KW-0813">Transport</keyword>
<keyword evidence="4" id="KW-1185">Reference proteome</keyword>
<dbReference type="RefSeq" id="WP_183275356.1">
    <property type="nucleotide sequence ID" value="NZ_JACHXV010000011.1"/>
</dbReference>
<dbReference type="InterPro" id="IPR027417">
    <property type="entry name" value="P-loop_NTPase"/>
</dbReference>
<dbReference type="PANTHER" id="PTHR42781">
    <property type="entry name" value="SPERMIDINE/PUTRESCINE IMPORT ATP-BINDING PROTEIN POTA"/>
    <property type="match status" value="1"/>
</dbReference>
<dbReference type="InterPro" id="IPR013611">
    <property type="entry name" value="Transp-assoc_OB_typ2"/>
</dbReference>
<dbReference type="PROSITE" id="PS50893">
    <property type="entry name" value="ABC_TRANSPORTER_2"/>
    <property type="match status" value="1"/>
</dbReference>
<organism evidence="3 4">
    <name type="scientific">Endobacter medicaginis</name>
    <dbReference type="NCBI Taxonomy" id="1181271"/>
    <lineage>
        <taxon>Bacteria</taxon>
        <taxon>Pseudomonadati</taxon>
        <taxon>Pseudomonadota</taxon>
        <taxon>Alphaproteobacteria</taxon>
        <taxon>Acetobacterales</taxon>
        <taxon>Acetobacteraceae</taxon>
        <taxon>Endobacter</taxon>
    </lineage>
</organism>
<dbReference type="Pfam" id="PF08402">
    <property type="entry name" value="TOBE_2"/>
    <property type="match status" value="1"/>
</dbReference>
<gene>
    <name evidence="3" type="ORF">FHR90_002603</name>
</gene>
<dbReference type="Proteomes" id="UP000557688">
    <property type="component" value="Unassembled WGS sequence"/>
</dbReference>
<dbReference type="Gene3D" id="3.40.50.300">
    <property type="entry name" value="P-loop containing nucleotide triphosphate hydrolases"/>
    <property type="match status" value="1"/>
</dbReference>
<feature type="domain" description="ABC transporter" evidence="2">
    <location>
        <begin position="2"/>
        <end position="238"/>
    </location>
</feature>
<keyword evidence="3" id="KW-0067">ATP-binding</keyword>
<dbReference type="InterPro" id="IPR050093">
    <property type="entry name" value="ABC_SmlMolc_Importer"/>
</dbReference>
<proteinExistence type="predicted"/>
<dbReference type="EMBL" id="JACHXV010000011">
    <property type="protein sequence ID" value="MBB3174757.1"/>
    <property type="molecule type" value="Genomic_DNA"/>
</dbReference>
<dbReference type="InterPro" id="IPR003439">
    <property type="entry name" value="ABC_transporter-like_ATP-bd"/>
</dbReference>
<keyword evidence="3" id="KW-0547">Nucleotide-binding</keyword>
<dbReference type="PANTHER" id="PTHR42781:SF4">
    <property type="entry name" value="SPERMIDINE_PUTRESCINE IMPORT ATP-BINDING PROTEIN POTA"/>
    <property type="match status" value="1"/>
</dbReference>
<name>A0A839UY44_9PROT</name>